<organism evidence="4 5">
    <name type="scientific">Ditylenchus dipsaci</name>
    <dbReference type="NCBI Taxonomy" id="166011"/>
    <lineage>
        <taxon>Eukaryota</taxon>
        <taxon>Metazoa</taxon>
        <taxon>Ecdysozoa</taxon>
        <taxon>Nematoda</taxon>
        <taxon>Chromadorea</taxon>
        <taxon>Rhabditida</taxon>
        <taxon>Tylenchina</taxon>
        <taxon>Tylenchomorpha</taxon>
        <taxon>Sphaerularioidea</taxon>
        <taxon>Anguinidae</taxon>
        <taxon>Anguininae</taxon>
        <taxon>Ditylenchus</taxon>
    </lineage>
</organism>
<accession>A0A915E5E6</accession>
<dbReference type="GO" id="GO:1990904">
    <property type="term" value="C:ribonucleoprotein complex"/>
    <property type="evidence" value="ECO:0007669"/>
    <property type="project" value="UniProtKB-KW"/>
</dbReference>
<dbReference type="InterPro" id="IPR023621">
    <property type="entry name" value="Ribosomal_eL31_dom_sf"/>
</dbReference>
<proteinExistence type="inferred from homology"/>
<keyword evidence="3" id="KW-0687">Ribonucleoprotein</keyword>
<dbReference type="WBParaSite" id="jg26379">
    <property type="protein sequence ID" value="jg26379"/>
    <property type="gene ID" value="jg26379"/>
</dbReference>
<evidence type="ECO:0000313" key="4">
    <source>
        <dbReference type="Proteomes" id="UP000887574"/>
    </source>
</evidence>
<dbReference type="InterPro" id="IPR000054">
    <property type="entry name" value="Ribosomal_eL31"/>
</dbReference>
<name>A0A915E5E6_9BILA</name>
<dbReference type="GO" id="GO:0006412">
    <property type="term" value="P:translation"/>
    <property type="evidence" value="ECO:0007669"/>
    <property type="project" value="InterPro"/>
</dbReference>
<dbReference type="Pfam" id="PF01198">
    <property type="entry name" value="Ribosomal_L31e"/>
    <property type="match status" value="1"/>
</dbReference>
<dbReference type="AlphaFoldDB" id="A0A915E5E6"/>
<dbReference type="Gene3D" id="3.10.440.10">
    <property type="match status" value="1"/>
</dbReference>
<dbReference type="Proteomes" id="UP000887574">
    <property type="component" value="Unplaced"/>
</dbReference>
<keyword evidence="2" id="KW-0689">Ribosomal protein</keyword>
<dbReference type="SUPFAM" id="SSF54575">
    <property type="entry name" value="Ribosomal protein L31e"/>
    <property type="match status" value="1"/>
</dbReference>
<evidence type="ECO:0000313" key="5">
    <source>
        <dbReference type="WBParaSite" id="jg26379"/>
    </source>
</evidence>
<dbReference type="GO" id="GO:0005840">
    <property type="term" value="C:ribosome"/>
    <property type="evidence" value="ECO:0007669"/>
    <property type="project" value="UniProtKB-KW"/>
</dbReference>
<evidence type="ECO:0000256" key="2">
    <source>
        <dbReference type="ARBA" id="ARBA00022980"/>
    </source>
</evidence>
<keyword evidence="4" id="KW-1185">Reference proteome</keyword>
<dbReference type="GO" id="GO:0003735">
    <property type="term" value="F:structural constituent of ribosome"/>
    <property type="evidence" value="ECO:0007669"/>
    <property type="project" value="InterPro"/>
</dbReference>
<comment type="similarity">
    <text evidence="1">Belongs to the eukaryotic ribosomal protein eL31 family.</text>
</comment>
<evidence type="ECO:0000256" key="3">
    <source>
        <dbReference type="ARBA" id="ARBA00023274"/>
    </source>
</evidence>
<reference evidence="5" key="1">
    <citation type="submission" date="2022-11" db="UniProtKB">
        <authorList>
            <consortium name="WormBaseParasite"/>
        </authorList>
    </citation>
    <scope>IDENTIFICATION</scope>
</reference>
<protein>
    <submittedName>
        <fullName evidence="5">Uncharacterized protein</fullName>
    </submittedName>
</protein>
<sequence>MAATVLLKISRLEQIGRKRAPYMTSGYKFIDYDDNKSLLINSVWPTCMQKLGGIALHGMKKICFRLCEEQKEEFQQLAGIALSTLHQDDYSNKCGNKAFPLLQAVTKATKCNKPAAPIAIKTKEMQPTNNQCPLTTLHCNHWSITTVSIQMAASDVRTAVLLLLSLVLVLAQQKPGNSVTKRAADRLISRQGVDDNYQEEHNYKPRTANKFKQGRCSHYCFFVPLKDEKINFHPYISINCSHLVYGFATINPQNGLDPVTSFDMLYSDSFANYRQPSPTGILCTQTVRRDTINVHKRIHGIGFKLRAQRAIDEVRKFAE</sequence>
<evidence type="ECO:0000256" key="1">
    <source>
        <dbReference type="ARBA" id="ARBA00010808"/>
    </source>
</evidence>